<feature type="domain" description="EGF-like" evidence="11">
    <location>
        <begin position="55"/>
        <end position="91"/>
    </location>
</feature>
<keyword evidence="7 10" id="KW-1015">Disulfide bond</keyword>
<organism evidence="14">
    <name type="scientific">Hydatigena taeniaeformis</name>
    <name type="common">Feline tapeworm</name>
    <name type="synonym">Taenia taeniaeformis</name>
    <dbReference type="NCBI Taxonomy" id="6205"/>
    <lineage>
        <taxon>Eukaryota</taxon>
        <taxon>Metazoa</taxon>
        <taxon>Spiralia</taxon>
        <taxon>Lophotrochozoa</taxon>
        <taxon>Platyhelminthes</taxon>
        <taxon>Cestoda</taxon>
        <taxon>Eucestoda</taxon>
        <taxon>Cyclophyllidea</taxon>
        <taxon>Taeniidae</taxon>
        <taxon>Hydatigera</taxon>
    </lineage>
</organism>
<dbReference type="InterPro" id="IPR000742">
    <property type="entry name" value="EGF"/>
</dbReference>
<evidence type="ECO:0000313" key="14">
    <source>
        <dbReference type="WBParaSite" id="TTAC_0001114801-mRNA-1"/>
    </source>
</evidence>
<dbReference type="CDD" id="cd00054">
    <property type="entry name" value="EGF_CA"/>
    <property type="match status" value="1"/>
</dbReference>
<dbReference type="GO" id="GO:0050919">
    <property type="term" value="P:negative chemotaxis"/>
    <property type="evidence" value="ECO:0007669"/>
    <property type="project" value="TreeGrafter"/>
</dbReference>
<dbReference type="PROSITE" id="PS50026">
    <property type="entry name" value="EGF_3"/>
    <property type="match status" value="1"/>
</dbReference>
<dbReference type="WBParaSite" id="TTAC_0001114801-mRNA-1">
    <property type="protein sequence ID" value="TTAC_0001114801-mRNA-1"/>
    <property type="gene ID" value="TTAC_0001114801"/>
</dbReference>
<comment type="subcellular location">
    <subcellularLocation>
        <location evidence="9">Endomembrane system</location>
        <topology evidence="9">Single-pass type I membrane protein</topology>
    </subcellularLocation>
</comment>
<dbReference type="PANTHER" id="PTHR45836:SF4">
    <property type="entry name" value="PROTEIN SLIT"/>
    <property type="match status" value="1"/>
</dbReference>
<comment type="caution">
    <text evidence="10">Lacks conserved residue(s) required for the propagation of feature annotation.</text>
</comment>
<dbReference type="PROSITE" id="PS01186">
    <property type="entry name" value="EGF_2"/>
    <property type="match status" value="2"/>
</dbReference>
<dbReference type="InterPro" id="IPR013032">
    <property type="entry name" value="EGF-like_CS"/>
</dbReference>
<keyword evidence="6" id="KW-0472">Membrane</keyword>
<keyword evidence="13" id="KW-1185">Reference proteome</keyword>
<dbReference type="InterPro" id="IPR051355">
    <property type="entry name" value="Notch/Slit_guidance"/>
</dbReference>
<dbReference type="InterPro" id="IPR000800">
    <property type="entry name" value="Notch_dom"/>
</dbReference>
<dbReference type="GO" id="GO:0007411">
    <property type="term" value="P:axon guidance"/>
    <property type="evidence" value="ECO:0007669"/>
    <property type="project" value="TreeGrafter"/>
</dbReference>
<gene>
    <name evidence="12" type="ORF">TTAC_LOCUS11131</name>
</gene>
<dbReference type="GO" id="GO:0005509">
    <property type="term" value="F:calcium ion binding"/>
    <property type="evidence" value="ECO:0007669"/>
    <property type="project" value="InterPro"/>
</dbReference>
<dbReference type="GO" id="GO:0008201">
    <property type="term" value="F:heparin binding"/>
    <property type="evidence" value="ECO:0007669"/>
    <property type="project" value="TreeGrafter"/>
</dbReference>
<reference evidence="12 13" key="2">
    <citation type="submission" date="2018-11" db="EMBL/GenBank/DDBJ databases">
        <authorList>
            <consortium name="Pathogen Informatics"/>
        </authorList>
    </citation>
    <scope>NUCLEOTIDE SEQUENCE [LARGE SCALE GENOMIC DNA]</scope>
</reference>
<dbReference type="InterPro" id="IPR035993">
    <property type="entry name" value="Notch-like_dom_sf"/>
</dbReference>
<dbReference type="FunFam" id="2.10.25.10:FF:000472">
    <property type="entry name" value="Uncharacterized protein, isoform A"/>
    <property type="match status" value="1"/>
</dbReference>
<dbReference type="PANTHER" id="PTHR45836">
    <property type="entry name" value="SLIT HOMOLOG"/>
    <property type="match status" value="1"/>
</dbReference>
<dbReference type="SUPFAM" id="SSF57196">
    <property type="entry name" value="EGF/Laminin"/>
    <property type="match status" value="1"/>
</dbReference>
<keyword evidence="1 10" id="KW-0245">EGF-like domain</keyword>
<keyword evidence="4" id="KW-0677">Repeat</keyword>
<evidence type="ECO:0000256" key="4">
    <source>
        <dbReference type="ARBA" id="ARBA00022737"/>
    </source>
</evidence>
<dbReference type="OrthoDB" id="430340at2759"/>
<dbReference type="Gene3D" id="4.10.470.20">
    <property type="match status" value="1"/>
</dbReference>
<keyword evidence="5" id="KW-1133">Transmembrane helix</keyword>
<evidence type="ECO:0000256" key="3">
    <source>
        <dbReference type="ARBA" id="ARBA00022729"/>
    </source>
</evidence>
<evidence type="ECO:0000256" key="10">
    <source>
        <dbReference type="PROSITE-ProRule" id="PRU00076"/>
    </source>
</evidence>
<dbReference type="EMBL" id="UYWX01023032">
    <property type="protein sequence ID" value="VDM36111.1"/>
    <property type="molecule type" value="Genomic_DNA"/>
</dbReference>
<evidence type="ECO:0000256" key="5">
    <source>
        <dbReference type="ARBA" id="ARBA00022989"/>
    </source>
</evidence>
<dbReference type="Pfam" id="PF00008">
    <property type="entry name" value="EGF"/>
    <property type="match status" value="1"/>
</dbReference>
<evidence type="ECO:0000256" key="8">
    <source>
        <dbReference type="ARBA" id="ARBA00023180"/>
    </source>
</evidence>
<dbReference type="GO" id="GO:0048495">
    <property type="term" value="F:Roundabout binding"/>
    <property type="evidence" value="ECO:0007669"/>
    <property type="project" value="TreeGrafter"/>
</dbReference>
<evidence type="ECO:0000259" key="11">
    <source>
        <dbReference type="PROSITE" id="PS50026"/>
    </source>
</evidence>
<keyword evidence="8" id="KW-0325">Glycoprotein</keyword>
<dbReference type="SMART" id="SM00181">
    <property type="entry name" value="EGF"/>
    <property type="match status" value="2"/>
</dbReference>
<dbReference type="STRING" id="6205.A0A0R3XC71"/>
<evidence type="ECO:0000256" key="1">
    <source>
        <dbReference type="ARBA" id="ARBA00022536"/>
    </source>
</evidence>
<evidence type="ECO:0000256" key="6">
    <source>
        <dbReference type="ARBA" id="ARBA00023136"/>
    </source>
</evidence>
<evidence type="ECO:0000256" key="2">
    <source>
        <dbReference type="ARBA" id="ARBA00022692"/>
    </source>
</evidence>
<evidence type="ECO:0000313" key="13">
    <source>
        <dbReference type="Proteomes" id="UP000274429"/>
    </source>
</evidence>
<feature type="disulfide bond" evidence="10">
    <location>
        <begin position="81"/>
        <end position="90"/>
    </location>
</feature>
<name>A0A0R3XC71_HYDTA</name>
<dbReference type="PROSITE" id="PS00022">
    <property type="entry name" value="EGF_1"/>
    <property type="match status" value="2"/>
</dbReference>
<dbReference type="SMART" id="SM00179">
    <property type="entry name" value="EGF_CA"/>
    <property type="match status" value="1"/>
</dbReference>
<dbReference type="GO" id="GO:0012505">
    <property type="term" value="C:endomembrane system"/>
    <property type="evidence" value="ECO:0007669"/>
    <property type="project" value="UniProtKB-SubCell"/>
</dbReference>
<accession>A0A0R3XC71</accession>
<dbReference type="AlphaFoldDB" id="A0A0R3XC71"/>
<dbReference type="SMART" id="SM00004">
    <property type="entry name" value="NL"/>
    <property type="match status" value="1"/>
</dbReference>
<dbReference type="Pfam" id="PF12661">
    <property type="entry name" value="hEGF"/>
    <property type="match status" value="1"/>
</dbReference>
<dbReference type="Pfam" id="PF00066">
    <property type="entry name" value="Notch"/>
    <property type="match status" value="1"/>
</dbReference>
<dbReference type="SUPFAM" id="SSF90193">
    <property type="entry name" value="Notch domain"/>
    <property type="match status" value="1"/>
</dbReference>
<proteinExistence type="predicted"/>
<dbReference type="Gene3D" id="2.10.25.10">
    <property type="entry name" value="Laminin"/>
    <property type="match status" value="2"/>
</dbReference>
<protein>
    <submittedName>
        <fullName evidence="14">EGF-like domain-containing protein</fullName>
    </submittedName>
</protein>
<keyword evidence="3" id="KW-0732">Signal</keyword>
<dbReference type="InterPro" id="IPR001881">
    <property type="entry name" value="EGF-like_Ca-bd_dom"/>
</dbReference>
<evidence type="ECO:0000256" key="9">
    <source>
        <dbReference type="ARBA" id="ARBA00046288"/>
    </source>
</evidence>
<reference evidence="14" key="1">
    <citation type="submission" date="2017-02" db="UniProtKB">
        <authorList>
            <consortium name="WormBaseParasite"/>
        </authorList>
    </citation>
    <scope>IDENTIFICATION</scope>
</reference>
<sequence>MPCDPPHNQCQHGTCETLYEVFETRVQNQTKTASLISSFRCICDPGWTGVVCNHPIDVCLRHRCQNGAQCVAKGEHYECRCPEGYEGVFCEEPINQALSNQSTKKRDTQNDLEEHCLLLGCTGTAETNGTCSGRCIQAGCFNQEQLDACKAWIDCLEATKTEFSVGQPTCVERYRDGVCDHACSISSCFYDGFDCTSDG</sequence>
<keyword evidence="2" id="KW-0812">Transmembrane</keyword>
<evidence type="ECO:0000313" key="12">
    <source>
        <dbReference type="EMBL" id="VDM36111.1"/>
    </source>
</evidence>
<dbReference type="Proteomes" id="UP000274429">
    <property type="component" value="Unassembled WGS sequence"/>
</dbReference>
<evidence type="ECO:0000256" key="7">
    <source>
        <dbReference type="ARBA" id="ARBA00023157"/>
    </source>
</evidence>